<dbReference type="GO" id="GO:0019379">
    <property type="term" value="P:sulfate assimilation, phosphoadenylyl sulfate reduction by phosphoadenylyl-sulfate reductase (thioredoxin)"/>
    <property type="evidence" value="ECO:0007669"/>
    <property type="project" value="InterPro"/>
</dbReference>
<dbReference type="Gene3D" id="3.40.50.620">
    <property type="entry name" value="HUPs"/>
    <property type="match status" value="1"/>
</dbReference>
<evidence type="ECO:0000256" key="5">
    <source>
        <dbReference type="ARBA" id="ARBA00022691"/>
    </source>
</evidence>
<dbReference type="InterPro" id="IPR014729">
    <property type="entry name" value="Rossmann-like_a/b/a_fold"/>
</dbReference>
<keyword evidence="14" id="KW-1185">Reference proteome</keyword>
<dbReference type="GO" id="GO:0008168">
    <property type="term" value="F:methyltransferase activity"/>
    <property type="evidence" value="ECO:0007669"/>
    <property type="project" value="UniProtKB-KW"/>
</dbReference>
<evidence type="ECO:0000256" key="4">
    <source>
        <dbReference type="ARBA" id="ARBA00022679"/>
    </source>
</evidence>
<dbReference type="GO" id="GO:0032259">
    <property type="term" value="P:methylation"/>
    <property type="evidence" value="ECO:0007669"/>
    <property type="project" value="UniProtKB-KW"/>
</dbReference>
<dbReference type="InterPro" id="IPR011800">
    <property type="entry name" value="PAPS_reductase_CysH"/>
</dbReference>
<comment type="pathway">
    <text evidence="8">Sulfur metabolism; hydrogen sulfide biosynthesis; sulfite from sulfate.</text>
</comment>
<dbReference type="GO" id="GO:0005737">
    <property type="term" value="C:cytoplasm"/>
    <property type="evidence" value="ECO:0007669"/>
    <property type="project" value="TreeGrafter"/>
</dbReference>
<dbReference type="SUPFAM" id="SSF111278">
    <property type="entry name" value="SSo0622-like"/>
    <property type="match status" value="1"/>
</dbReference>
<keyword evidence="6" id="KW-0819">tRNA processing</keyword>
<evidence type="ECO:0000256" key="9">
    <source>
        <dbReference type="ARBA" id="ARBA00049202"/>
    </source>
</evidence>
<dbReference type="HAMAP" id="MF_00063">
    <property type="entry name" value="CysH"/>
    <property type="match status" value="1"/>
</dbReference>
<accession>A0A9P1M822</accession>
<evidence type="ECO:0000259" key="11">
    <source>
        <dbReference type="Pfam" id="PF01507"/>
    </source>
</evidence>
<dbReference type="AlphaFoldDB" id="A0A9P1M822"/>
<evidence type="ECO:0000259" key="12">
    <source>
        <dbReference type="Pfam" id="PF02676"/>
    </source>
</evidence>
<gene>
    <name evidence="13" type="ORF">PPNO1_LOCUS976</name>
</gene>
<comment type="similarity">
    <text evidence="1">Belongs to the PAPS reductase family. CysH subfamily.</text>
</comment>
<dbReference type="Gene3D" id="3.30.1960.10">
    <property type="entry name" value="tRNA wybutosine-synthesizing-like"/>
    <property type="match status" value="1"/>
</dbReference>
<dbReference type="GO" id="GO:0008033">
    <property type="term" value="P:tRNA processing"/>
    <property type="evidence" value="ECO:0007669"/>
    <property type="project" value="UniProtKB-KW"/>
</dbReference>
<dbReference type="OrthoDB" id="7869097at2759"/>
<evidence type="ECO:0000256" key="3">
    <source>
        <dbReference type="ARBA" id="ARBA00022603"/>
    </source>
</evidence>
<keyword evidence="7" id="KW-0560">Oxidoreductase</keyword>
<proteinExistence type="inferred from homology"/>
<sequence>MASFSPIQETVESTILAPIDTDLASLNEVAASENALSASIMSLDKLQDQGCSRHRSLRQPVSPYLDFLNDQLEKMSPVEVLRFVKILFPNVYQSTAFGLTGLVTIDMLSKIQKDWPESPKVDLIFLDTLYHFQETYDLVNRVQEQYPELKVHVFKPYGAESTQEFEDIYGEKLYDRESELYDVTAKVEPLQRAYTELGVKAILTGRRRSQGGGRQKIPVIELDEENNIIKINPLVTWSFSQVHQYIKENNVPYNALLDQGYKSIGDWHSTSPVGEGEDERAGRWKGQAKTECGIHNKKSRYAQYLEEMERNTSQPVLAVVRQEAWDLLPLTWGAGFVGYSPRTVHLLDVWVPPPPPSFNEKKAKIMAQLQLPPDEYTDLSPKGSVDEALVDVIDEVNAVEGFVTTSSCAGRASVFLEGSRVAPAAGSGESEVAEKVDWETAFGLVKDGSEPAHDRGSDDGEKRFIHFKFEPMILHVLTASLEHAQALLRCAQQAGFRESGVINVTAGAGEPDIIPIVAIRTMGLGFESLIGFQQNGKRQPMVETPYLETLVELSNTRFVENKKRIERFRVGFQNLISNRKLGGQKKPEGWEDAEARRARKRAEGLKRREELKAEGARNVEGQPDDTEGATSFLTDLELPREDA</sequence>
<dbReference type="GO" id="GO:0004604">
    <property type="term" value="F:phosphoadenylyl-sulfate reductase (thioredoxin) activity"/>
    <property type="evidence" value="ECO:0007669"/>
    <property type="project" value="InterPro"/>
</dbReference>
<protein>
    <recommendedName>
        <fullName evidence="2">tRNA(Phe) 7-[(3-amino-3-carboxypropyl)-4-demethylwyosine(37)-N(4)]-methyltransferase</fullName>
        <ecNumber evidence="2">2.1.1.282</ecNumber>
    </recommendedName>
</protein>
<feature type="domain" description="tRNA wybutosine-synthesizing protein" evidence="12">
    <location>
        <begin position="360"/>
        <end position="573"/>
    </location>
</feature>
<feature type="compositionally biased region" description="Basic and acidic residues" evidence="10">
    <location>
        <begin position="585"/>
        <end position="617"/>
    </location>
</feature>
<reference evidence="13" key="1">
    <citation type="submission" date="2022-11" db="EMBL/GenBank/DDBJ databases">
        <authorList>
            <person name="Scott C."/>
            <person name="Bruce N."/>
        </authorList>
    </citation>
    <scope>NUCLEOTIDE SEQUENCE</scope>
</reference>
<organism evidence="13 14">
    <name type="scientific">Parascedosporium putredinis</name>
    <dbReference type="NCBI Taxonomy" id="1442378"/>
    <lineage>
        <taxon>Eukaryota</taxon>
        <taxon>Fungi</taxon>
        <taxon>Dikarya</taxon>
        <taxon>Ascomycota</taxon>
        <taxon>Pezizomycotina</taxon>
        <taxon>Sordariomycetes</taxon>
        <taxon>Hypocreomycetidae</taxon>
        <taxon>Microascales</taxon>
        <taxon>Microascaceae</taxon>
        <taxon>Parascedosporium</taxon>
    </lineage>
</organism>
<dbReference type="CDD" id="cd23945">
    <property type="entry name" value="PAPS_reductase"/>
    <property type="match status" value="1"/>
</dbReference>
<dbReference type="InterPro" id="IPR036602">
    <property type="entry name" value="tRNA_yW-synthesising-like_sf"/>
</dbReference>
<comment type="catalytic activity">
    <reaction evidence="9">
        <text>4-demethyl-7-[(3S)-3-amino-3-carboxypropyl]wyosine(37) in tRNA(Phe) + S-adenosyl-L-methionine = 7-[(3S)-3-amino-3-carboxypropyl]wyosine(37) in tRNA(Phe) + S-adenosyl-L-homocysteine + H(+)</text>
        <dbReference type="Rhea" id="RHEA:36635"/>
        <dbReference type="Rhea" id="RHEA-COMP:10378"/>
        <dbReference type="Rhea" id="RHEA-COMP:10379"/>
        <dbReference type="ChEBI" id="CHEBI:15378"/>
        <dbReference type="ChEBI" id="CHEBI:57856"/>
        <dbReference type="ChEBI" id="CHEBI:59789"/>
        <dbReference type="ChEBI" id="CHEBI:73543"/>
        <dbReference type="ChEBI" id="CHEBI:73550"/>
        <dbReference type="EC" id="2.1.1.282"/>
    </reaction>
</comment>
<keyword evidence="3" id="KW-0489">Methyltransferase</keyword>
<evidence type="ECO:0000256" key="7">
    <source>
        <dbReference type="ARBA" id="ARBA00023002"/>
    </source>
</evidence>
<dbReference type="EC" id="2.1.1.282" evidence="2"/>
<evidence type="ECO:0000256" key="2">
    <source>
        <dbReference type="ARBA" id="ARBA00012750"/>
    </source>
</evidence>
<keyword evidence="4" id="KW-0808">Transferase</keyword>
<evidence type="ECO:0000256" key="10">
    <source>
        <dbReference type="SAM" id="MobiDB-lite"/>
    </source>
</evidence>
<keyword evidence="5" id="KW-0949">S-adenosyl-L-methionine</keyword>
<dbReference type="PANTHER" id="PTHR46509">
    <property type="entry name" value="PHOSPHOADENOSINE PHOSPHOSULFATE REDUCTASE"/>
    <property type="match status" value="1"/>
</dbReference>
<dbReference type="InterPro" id="IPR004511">
    <property type="entry name" value="PAPS/APS_Rdtase"/>
</dbReference>
<evidence type="ECO:0000313" key="13">
    <source>
        <dbReference type="EMBL" id="CAI4211180.1"/>
    </source>
</evidence>
<evidence type="ECO:0000313" key="14">
    <source>
        <dbReference type="Proteomes" id="UP000838763"/>
    </source>
</evidence>
<dbReference type="SUPFAM" id="SSF52402">
    <property type="entry name" value="Adenine nucleotide alpha hydrolases-like"/>
    <property type="match status" value="1"/>
</dbReference>
<evidence type="ECO:0000256" key="1">
    <source>
        <dbReference type="ARBA" id="ARBA00009732"/>
    </source>
</evidence>
<name>A0A9P1M822_9PEZI</name>
<feature type="domain" description="Phosphoadenosine phosphosulphate reductase" evidence="11">
    <location>
        <begin position="91"/>
        <end position="272"/>
    </location>
</feature>
<dbReference type="EMBL" id="CALLCH030000001">
    <property type="protein sequence ID" value="CAI4211180.1"/>
    <property type="molecule type" value="Genomic_DNA"/>
</dbReference>
<dbReference type="PANTHER" id="PTHR46509:SF1">
    <property type="entry name" value="PHOSPHOADENOSINE PHOSPHOSULFATE REDUCTASE"/>
    <property type="match status" value="1"/>
</dbReference>
<dbReference type="Pfam" id="PF02676">
    <property type="entry name" value="TYW3"/>
    <property type="match status" value="1"/>
</dbReference>
<dbReference type="InterPro" id="IPR003827">
    <property type="entry name" value="tRNA_yW-synthesising"/>
</dbReference>
<dbReference type="Proteomes" id="UP000838763">
    <property type="component" value="Unassembled WGS sequence"/>
</dbReference>
<evidence type="ECO:0000256" key="8">
    <source>
        <dbReference type="ARBA" id="ARBA00024327"/>
    </source>
</evidence>
<comment type="caution">
    <text evidence="13">The sequence shown here is derived from an EMBL/GenBank/DDBJ whole genome shotgun (WGS) entry which is preliminary data.</text>
</comment>
<dbReference type="NCBIfam" id="TIGR02057">
    <property type="entry name" value="PAPS_reductase"/>
    <property type="match status" value="1"/>
</dbReference>
<dbReference type="Pfam" id="PF01507">
    <property type="entry name" value="PAPS_reduct"/>
    <property type="match status" value="1"/>
</dbReference>
<feature type="region of interest" description="Disordered" evidence="10">
    <location>
        <begin position="581"/>
        <end position="643"/>
    </location>
</feature>
<dbReference type="InterPro" id="IPR002500">
    <property type="entry name" value="PAPS_reduct_dom"/>
</dbReference>
<evidence type="ECO:0000256" key="6">
    <source>
        <dbReference type="ARBA" id="ARBA00022694"/>
    </source>
</evidence>
<dbReference type="NCBIfam" id="TIGR00434">
    <property type="entry name" value="cysH"/>
    <property type="match status" value="1"/>
</dbReference>
<dbReference type="NCBIfam" id="NF002537">
    <property type="entry name" value="PRK02090.1"/>
    <property type="match status" value="1"/>
</dbReference>